<proteinExistence type="predicted"/>
<accession>A0ABN0RJ28</accession>
<dbReference type="RefSeq" id="WP_034647448.1">
    <property type="nucleotide sequence ID" value="NZ_ARZX01000078.1"/>
</dbReference>
<name>A0ABN0RJ28_9FLAO</name>
<gene>
    <name evidence="1" type="ORF">KLA_17409</name>
</gene>
<evidence type="ECO:0000313" key="2">
    <source>
        <dbReference type="Proteomes" id="UP000019275"/>
    </source>
</evidence>
<protein>
    <submittedName>
        <fullName evidence="1">Uncharacterized protein</fullName>
    </submittedName>
</protein>
<keyword evidence="2" id="KW-1185">Reference proteome</keyword>
<sequence length="243" mass="27774">MKNKFILILITSVTFLSMTYKNLEPVKCLVGGNNSLFDVHLKINGVSIKNGYVGNLKIMNENHPLKEGLDNMPSFMKDELAFILKEGENNIELEFKRNGGSYESNGQFTFSLTRSSLNIPLYYFSSRKDSGKVTSKFYIQDKKLKENYTSLGNTDASFIASEKINYFQAFLNDESLMSFGGTSGITDLDLIEDNNKLEIKYKSAYEGEFSYYIKTPNFTKKVIKNISKDQLNKTIIDIYKFKK</sequence>
<reference evidence="1 2" key="1">
    <citation type="journal article" date="2014" name="Genome Announc.">
        <title>Draft Genome Sequence of the Carrageenan-Degrading Bacterium Cellulophaga sp. Strain KL-A, Isolated from Decaying Marine Algae.</title>
        <authorList>
            <person name="Shan D."/>
            <person name="Ying J."/>
            <person name="Li X."/>
            <person name="Gao Z."/>
            <person name="Wei G."/>
            <person name="Shao Z."/>
        </authorList>
    </citation>
    <scope>NUCLEOTIDE SEQUENCE [LARGE SCALE GENOMIC DNA]</scope>
    <source>
        <strain evidence="1 2">KL-A</strain>
    </source>
</reference>
<comment type="caution">
    <text evidence="1">The sequence shown here is derived from an EMBL/GenBank/DDBJ whole genome shotgun (WGS) entry which is preliminary data.</text>
</comment>
<evidence type="ECO:0000313" key="1">
    <source>
        <dbReference type="EMBL" id="EWH08986.1"/>
    </source>
</evidence>
<dbReference type="EMBL" id="ARZX01000078">
    <property type="protein sequence ID" value="EWH08986.1"/>
    <property type="molecule type" value="Genomic_DNA"/>
</dbReference>
<dbReference type="Proteomes" id="UP000019275">
    <property type="component" value="Unassembled WGS sequence"/>
</dbReference>
<organism evidence="1 2">
    <name type="scientific">Cellulophaga geojensis KL-A</name>
    <dbReference type="NCBI Taxonomy" id="1328323"/>
    <lineage>
        <taxon>Bacteria</taxon>
        <taxon>Pseudomonadati</taxon>
        <taxon>Bacteroidota</taxon>
        <taxon>Flavobacteriia</taxon>
        <taxon>Flavobacteriales</taxon>
        <taxon>Flavobacteriaceae</taxon>
        <taxon>Cellulophaga</taxon>
    </lineage>
</organism>